<evidence type="ECO:0000256" key="1">
    <source>
        <dbReference type="SAM" id="SignalP"/>
    </source>
</evidence>
<name>A0A0K9NVU8_ZOSMR</name>
<feature type="chain" id="PRO_5005527258" evidence="1">
    <location>
        <begin position="19"/>
        <end position="319"/>
    </location>
</feature>
<organism evidence="2 3">
    <name type="scientific">Zostera marina</name>
    <name type="common">Eelgrass</name>
    <dbReference type="NCBI Taxonomy" id="29655"/>
    <lineage>
        <taxon>Eukaryota</taxon>
        <taxon>Viridiplantae</taxon>
        <taxon>Streptophyta</taxon>
        <taxon>Embryophyta</taxon>
        <taxon>Tracheophyta</taxon>
        <taxon>Spermatophyta</taxon>
        <taxon>Magnoliopsida</taxon>
        <taxon>Liliopsida</taxon>
        <taxon>Zosteraceae</taxon>
        <taxon>Zostera</taxon>
    </lineage>
</organism>
<dbReference type="Gene3D" id="2.120.10.30">
    <property type="entry name" value="TolB, C-terminal domain"/>
    <property type="match status" value="1"/>
</dbReference>
<accession>A0A0K9NVU8</accession>
<dbReference type="SUPFAM" id="SSF63829">
    <property type="entry name" value="Calcium-dependent phosphotriesterase"/>
    <property type="match status" value="1"/>
</dbReference>
<comment type="caution">
    <text evidence="2">The sequence shown here is derived from an EMBL/GenBank/DDBJ whole genome shotgun (WGS) entry which is preliminary data.</text>
</comment>
<evidence type="ECO:0000313" key="2">
    <source>
        <dbReference type="EMBL" id="KMZ60758.1"/>
    </source>
</evidence>
<dbReference type="InterPro" id="IPR011042">
    <property type="entry name" value="6-blade_b-propeller_TolB-like"/>
</dbReference>
<dbReference type="Proteomes" id="UP000036987">
    <property type="component" value="Unassembled WGS sequence"/>
</dbReference>
<keyword evidence="1" id="KW-0732">Signal</keyword>
<dbReference type="EMBL" id="LFYR01001576">
    <property type="protein sequence ID" value="KMZ60758.1"/>
    <property type="molecule type" value="Genomic_DNA"/>
</dbReference>
<dbReference type="OMA" id="YHSTGWL"/>
<sequence length="319" mass="35020">MIVSLILISAVPLSILTSLELSITRNPGIIQYRSHGWLRECAKWDSIHQRFLVSTMFDAGIAAIDIGKVQMEEKVMLRETDMAGNASLGITIDEDRRQIIVVFADVVGHKHSAVAAYDLDTWERNYITHLRGVEEGKEEEGVTMADDVAIDSNGNAYVTDTISNEIWKLDSKGNLLTKIRNQAFKQTNGLFSNLIGLNGIVYHPDGYLLVIHTIGGDLFKVDVTTEDVKVVEIIDGSSLKMGDGLVLLSPNQLVVVAATSVKLLESLDGWKTSKVTKIHRSGPMHRVATSGTVRDGKVYISYIVGGGFPRTHVITEAVF</sequence>
<dbReference type="PANTHER" id="PTHR31460:SF0">
    <property type="entry name" value="CALCIUM-DEPENDENT PHOSPHOTRIESTERASE SUPERFAMILY PROTEIN-RELATED"/>
    <property type="match status" value="1"/>
</dbReference>
<feature type="signal peptide" evidence="1">
    <location>
        <begin position="1"/>
        <end position="18"/>
    </location>
</feature>
<proteinExistence type="predicted"/>
<keyword evidence="3" id="KW-1185">Reference proteome</keyword>
<reference evidence="3" key="1">
    <citation type="journal article" date="2016" name="Nature">
        <title>The genome of the seagrass Zostera marina reveals angiosperm adaptation to the sea.</title>
        <authorList>
            <person name="Olsen J.L."/>
            <person name="Rouze P."/>
            <person name="Verhelst B."/>
            <person name="Lin Y.-C."/>
            <person name="Bayer T."/>
            <person name="Collen J."/>
            <person name="Dattolo E."/>
            <person name="De Paoli E."/>
            <person name="Dittami S."/>
            <person name="Maumus F."/>
            <person name="Michel G."/>
            <person name="Kersting A."/>
            <person name="Lauritano C."/>
            <person name="Lohaus R."/>
            <person name="Toepel M."/>
            <person name="Tonon T."/>
            <person name="Vanneste K."/>
            <person name="Amirebrahimi M."/>
            <person name="Brakel J."/>
            <person name="Bostroem C."/>
            <person name="Chovatia M."/>
            <person name="Grimwood J."/>
            <person name="Jenkins J.W."/>
            <person name="Jueterbock A."/>
            <person name="Mraz A."/>
            <person name="Stam W.T."/>
            <person name="Tice H."/>
            <person name="Bornberg-Bauer E."/>
            <person name="Green P.J."/>
            <person name="Pearson G.A."/>
            <person name="Procaccini G."/>
            <person name="Duarte C.M."/>
            <person name="Schmutz J."/>
            <person name="Reusch T.B.H."/>
            <person name="Van de Peer Y."/>
        </authorList>
    </citation>
    <scope>NUCLEOTIDE SEQUENCE [LARGE SCALE GENOMIC DNA]</scope>
    <source>
        <strain evidence="3">cv. Finnish</strain>
    </source>
</reference>
<protein>
    <submittedName>
        <fullName evidence="2">Calcium-dependent phosphotriesterase-like protein</fullName>
    </submittedName>
</protein>
<dbReference type="OrthoDB" id="1902639at2759"/>
<dbReference type="InterPro" id="IPR053224">
    <property type="entry name" value="Sensory_adhesion_molecule"/>
</dbReference>
<gene>
    <name evidence="2" type="ORF">ZOSMA_573G00060</name>
</gene>
<dbReference type="AlphaFoldDB" id="A0A0K9NVU8"/>
<evidence type="ECO:0000313" key="3">
    <source>
        <dbReference type="Proteomes" id="UP000036987"/>
    </source>
</evidence>
<dbReference type="PANTHER" id="PTHR31460">
    <property type="match status" value="1"/>
</dbReference>